<sequence>MSRRKMNYLCEENVDSDDDNFDFRIYNDVAVDLDSSYSESSDSDILVAGRRRKIRKLSSSEESADDGEPQEENLSRSICNVRSSDWQEIFNEDIIPQRYEFSTGRKTAGPRVHNLCEPIQYFQLFFTNAEREKEKVSCLFTKSK</sequence>
<protein>
    <submittedName>
        <fullName evidence="3">Uncharacterized protein LOC117152305</fullName>
    </submittedName>
</protein>
<evidence type="ECO:0000256" key="1">
    <source>
        <dbReference type="SAM" id="MobiDB-lite"/>
    </source>
</evidence>
<feature type="region of interest" description="Disordered" evidence="1">
    <location>
        <begin position="56"/>
        <end position="76"/>
    </location>
</feature>
<accession>A0A6P8L5V0</accession>
<evidence type="ECO:0000313" key="2">
    <source>
        <dbReference type="Proteomes" id="UP000515180"/>
    </source>
</evidence>
<organism evidence="2 3">
    <name type="scientific">Bombus impatiens</name>
    <name type="common">Bumblebee</name>
    <dbReference type="NCBI Taxonomy" id="132113"/>
    <lineage>
        <taxon>Eukaryota</taxon>
        <taxon>Metazoa</taxon>
        <taxon>Ecdysozoa</taxon>
        <taxon>Arthropoda</taxon>
        <taxon>Hexapoda</taxon>
        <taxon>Insecta</taxon>
        <taxon>Pterygota</taxon>
        <taxon>Neoptera</taxon>
        <taxon>Endopterygota</taxon>
        <taxon>Hymenoptera</taxon>
        <taxon>Apocrita</taxon>
        <taxon>Aculeata</taxon>
        <taxon>Apoidea</taxon>
        <taxon>Anthophila</taxon>
        <taxon>Apidae</taxon>
        <taxon>Bombus</taxon>
        <taxon>Pyrobombus</taxon>
    </lineage>
</organism>
<dbReference type="Proteomes" id="UP000515180">
    <property type="component" value="Unplaced"/>
</dbReference>
<evidence type="ECO:0000313" key="3">
    <source>
        <dbReference type="RefSeq" id="XP_033179440.1"/>
    </source>
</evidence>
<name>A0A6P8L5V0_BOMIM</name>
<dbReference type="RefSeq" id="XP_033179440.1">
    <property type="nucleotide sequence ID" value="XM_033323549.1"/>
</dbReference>
<proteinExistence type="predicted"/>
<dbReference type="AlphaFoldDB" id="A0A6P8L5V0"/>
<keyword evidence="2" id="KW-1185">Reference proteome</keyword>
<gene>
    <name evidence="3" type="primary">LOC117152305</name>
</gene>
<feature type="compositionally biased region" description="Acidic residues" evidence="1">
    <location>
        <begin position="62"/>
        <end position="71"/>
    </location>
</feature>
<reference evidence="3" key="1">
    <citation type="submission" date="2025-08" db="UniProtKB">
        <authorList>
            <consortium name="RefSeq"/>
        </authorList>
    </citation>
    <scope>IDENTIFICATION</scope>
</reference>
<dbReference type="GeneID" id="117152305"/>